<dbReference type="CDD" id="cd07033">
    <property type="entry name" value="TPP_PYR_DXS_TK_like"/>
    <property type="match status" value="1"/>
</dbReference>
<organism evidence="13 14">
    <name type="scientific">Proteiniclasticum aestuarii</name>
    <dbReference type="NCBI Taxonomy" id="2817862"/>
    <lineage>
        <taxon>Bacteria</taxon>
        <taxon>Bacillati</taxon>
        <taxon>Bacillota</taxon>
        <taxon>Clostridia</taxon>
        <taxon>Eubacteriales</taxon>
        <taxon>Clostridiaceae</taxon>
        <taxon>Proteiniclasticum</taxon>
    </lineage>
</organism>
<sequence>MGILSDGYKKPEDIRKFTLEELYQLSDEIRSFLVESVSRTGGHLAPNLGVVELTVSLFNVFDLEKDKIIYDVGHQSYVHKILTGRKDEFGTLRQFKGLSGFPKRDESRYDAFDTGHSSTSISAALGIARARDLKGEDFDVVAVIGDGALTGGMALEAMNDVGDKKTDLIIVLNDNQMSISRNVGGISTYLSQLRADPTYEKAKKEVQDLFDRMPLGKSINRSVDRVKEGIKSMVLPDMLFENMGLTYLGPVDGHNIKEVSKILKIAKEMKGPKLVHVITKKGKGYKNSEQRPDKFHGTPPFNKSDGRPKKKGMITYSNVFGNTLTEMAKNNKNIVAVVAAMPDGTGLSGFKEIYGKRLFDVGIAEQHAMTLAAGLAAGGLKPYVALYSTFLQRAYDQLIHDVCIQKLDVTVCIDRAGIVGDDGETHQGLLDLSFLTPVPNLTIMAPKSLEELRYMMYYSEHFKGPLAIRYPRGTDEADYHFEPLKEFIPGRFEVMKEGGDGYLYATGKMVSRAVKLSEMLKEKGLSFGVVNGCFIKPVDHELIRTHLDKGLKIITLEDNMLHGGFGSMILESAMGHFMAGNILRFGFEDRFVEQGTPELLYEAYGMGYEEIMKKIIRFTGEKL</sequence>
<dbReference type="Gene3D" id="3.40.50.970">
    <property type="match status" value="2"/>
</dbReference>
<evidence type="ECO:0000256" key="4">
    <source>
        <dbReference type="ARBA" id="ARBA00022679"/>
    </source>
</evidence>
<evidence type="ECO:0000313" key="13">
    <source>
        <dbReference type="EMBL" id="MBO1263529.1"/>
    </source>
</evidence>
<dbReference type="EC" id="2.2.1.7" evidence="10"/>
<feature type="binding site" evidence="10">
    <location>
        <position position="175"/>
    </location>
    <ligand>
        <name>Mg(2+)</name>
        <dbReference type="ChEBI" id="CHEBI:18420"/>
    </ligand>
</feature>
<feature type="binding site" evidence="10">
    <location>
        <begin position="115"/>
        <end position="117"/>
    </location>
    <ligand>
        <name>thiamine diphosphate</name>
        <dbReference type="ChEBI" id="CHEBI:58937"/>
    </ligand>
</feature>
<evidence type="ECO:0000313" key="14">
    <source>
        <dbReference type="Proteomes" id="UP000664218"/>
    </source>
</evidence>
<dbReference type="PROSITE" id="PS00801">
    <property type="entry name" value="TRANSKETOLASE_1"/>
    <property type="match status" value="1"/>
</dbReference>
<dbReference type="PANTHER" id="PTHR43322">
    <property type="entry name" value="1-D-DEOXYXYLULOSE 5-PHOSPHATE SYNTHASE-RELATED"/>
    <property type="match status" value="1"/>
</dbReference>
<dbReference type="HAMAP" id="MF_00315">
    <property type="entry name" value="DXP_synth"/>
    <property type="match status" value="1"/>
</dbReference>
<dbReference type="Pfam" id="PF02779">
    <property type="entry name" value="Transket_pyr"/>
    <property type="match status" value="1"/>
</dbReference>
<dbReference type="FunFam" id="3.40.50.970:FF:000005">
    <property type="entry name" value="1-deoxy-D-xylulose-5-phosphate synthase"/>
    <property type="match status" value="1"/>
</dbReference>
<keyword evidence="7 10" id="KW-0784">Thiamine biosynthesis</keyword>
<feature type="region of interest" description="Disordered" evidence="11">
    <location>
        <begin position="283"/>
        <end position="310"/>
    </location>
</feature>
<dbReference type="CDD" id="cd02007">
    <property type="entry name" value="TPP_DXS"/>
    <property type="match status" value="1"/>
</dbReference>
<dbReference type="GO" id="GO:0008661">
    <property type="term" value="F:1-deoxy-D-xylulose-5-phosphate synthase activity"/>
    <property type="evidence" value="ECO:0007669"/>
    <property type="project" value="UniProtKB-UniRule"/>
</dbReference>
<evidence type="ECO:0000256" key="9">
    <source>
        <dbReference type="ARBA" id="ARBA00023229"/>
    </source>
</evidence>
<comment type="caution">
    <text evidence="13">The sequence shown here is derived from an EMBL/GenBank/DDBJ whole genome shotgun (WGS) entry which is preliminary data.</text>
</comment>
<protein>
    <recommendedName>
        <fullName evidence="10">1-deoxy-D-xylulose-5-phosphate synthase</fullName>
        <ecNumber evidence="10">2.2.1.7</ecNumber>
    </recommendedName>
    <alternativeName>
        <fullName evidence="10">1-deoxyxylulose-5-phosphate synthase</fullName>
        <shortName evidence="10">DXP synthase</shortName>
        <shortName evidence="10">DXPS</shortName>
    </alternativeName>
</protein>
<comment type="cofactor">
    <cofactor evidence="10">
        <name>thiamine diphosphate</name>
        <dbReference type="ChEBI" id="CHEBI:58937"/>
    </cofactor>
    <text evidence="10">Binds 1 thiamine pyrophosphate per subunit.</text>
</comment>
<evidence type="ECO:0000256" key="5">
    <source>
        <dbReference type="ARBA" id="ARBA00022723"/>
    </source>
</evidence>
<dbReference type="GO" id="GO:0000287">
    <property type="term" value="F:magnesium ion binding"/>
    <property type="evidence" value="ECO:0007669"/>
    <property type="project" value="UniProtKB-UniRule"/>
</dbReference>
<accession>A0A939H3M8</accession>
<gene>
    <name evidence="10" type="primary">dxs</name>
    <name evidence="13" type="ORF">J3A84_00555</name>
</gene>
<feature type="binding site" evidence="10">
    <location>
        <position position="365"/>
    </location>
    <ligand>
        <name>thiamine diphosphate</name>
        <dbReference type="ChEBI" id="CHEBI:58937"/>
    </ligand>
</feature>
<keyword evidence="8 10" id="KW-0786">Thiamine pyrophosphate</keyword>
<dbReference type="PANTHER" id="PTHR43322:SF5">
    <property type="entry name" value="1-DEOXY-D-XYLULOSE-5-PHOSPHATE SYNTHASE, CHLOROPLASTIC"/>
    <property type="match status" value="1"/>
</dbReference>
<evidence type="ECO:0000256" key="11">
    <source>
        <dbReference type="SAM" id="MobiDB-lite"/>
    </source>
</evidence>
<dbReference type="Proteomes" id="UP000664218">
    <property type="component" value="Unassembled WGS sequence"/>
</dbReference>
<evidence type="ECO:0000256" key="8">
    <source>
        <dbReference type="ARBA" id="ARBA00023052"/>
    </source>
</evidence>
<dbReference type="Pfam" id="PF02780">
    <property type="entry name" value="Transketolase_C"/>
    <property type="match status" value="1"/>
</dbReference>
<keyword evidence="14" id="KW-1185">Reference proteome</keyword>
<evidence type="ECO:0000256" key="1">
    <source>
        <dbReference type="ARBA" id="ARBA00004980"/>
    </source>
</evidence>
<keyword evidence="9 10" id="KW-0414">Isoprene biosynthesis</keyword>
<dbReference type="RefSeq" id="WP_207598049.1">
    <property type="nucleotide sequence ID" value="NZ_JAFNJU010000001.1"/>
</dbReference>
<dbReference type="InterPro" id="IPR005475">
    <property type="entry name" value="Transketolase-like_Pyr-bd"/>
</dbReference>
<keyword evidence="4 10" id="KW-0808">Transferase</keyword>
<dbReference type="GO" id="GO:0019288">
    <property type="term" value="P:isopentenyl diphosphate biosynthetic process, methylerythritol 4-phosphate pathway"/>
    <property type="evidence" value="ECO:0007669"/>
    <property type="project" value="TreeGrafter"/>
</dbReference>
<proteinExistence type="inferred from homology"/>
<dbReference type="NCBIfam" id="TIGR00204">
    <property type="entry name" value="dxs"/>
    <property type="match status" value="1"/>
</dbReference>
<keyword evidence="6 10" id="KW-0460">Magnesium</keyword>
<dbReference type="AlphaFoldDB" id="A0A939H3M8"/>
<reference evidence="13" key="1">
    <citation type="submission" date="2021-03" db="EMBL/GenBank/DDBJ databases">
        <title>Proteiniclasticum marinus sp. nov., isolated from tidal flat sediment.</title>
        <authorList>
            <person name="Namirimu T."/>
            <person name="Yang J.-A."/>
            <person name="Yang S.-H."/>
            <person name="Kim Y.-J."/>
            <person name="Kwon K.K."/>
        </authorList>
    </citation>
    <scope>NUCLEOTIDE SEQUENCE</scope>
    <source>
        <strain evidence="13">SCR006</strain>
    </source>
</reference>
<dbReference type="GO" id="GO:0009228">
    <property type="term" value="P:thiamine biosynthetic process"/>
    <property type="evidence" value="ECO:0007669"/>
    <property type="project" value="UniProtKB-UniRule"/>
</dbReference>
<dbReference type="GO" id="GO:0016114">
    <property type="term" value="P:terpenoid biosynthetic process"/>
    <property type="evidence" value="ECO:0007669"/>
    <property type="project" value="UniProtKB-UniRule"/>
</dbReference>
<feature type="binding site" evidence="10">
    <location>
        <position position="74"/>
    </location>
    <ligand>
        <name>thiamine diphosphate</name>
        <dbReference type="ChEBI" id="CHEBI:58937"/>
    </ligand>
</feature>
<comment type="similarity">
    <text evidence="2 10">Belongs to the transketolase family. DXPS subfamily.</text>
</comment>
<evidence type="ECO:0000259" key="12">
    <source>
        <dbReference type="SMART" id="SM00861"/>
    </source>
</evidence>
<comment type="function">
    <text evidence="10">Catalyzes the acyloin condensation reaction between C atoms 2 and 3 of pyruvate and glyceraldehyde 3-phosphate to yield 1-deoxy-D-xylulose-5-phosphate (DXP).</text>
</comment>
<evidence type="ECO:0000256" key="3">
    <source>
        <dbReference type="ARBA" id="ARBA00011738"/>
    </source>
</evidence>
<evidence type="ECO:0000256" key="6">
    <source>
        <dbReference type="ARBA" id="ARBA00022842"/>
    </source>
</evidence>
<evidence type="ECO:0000256" key="7">
    <source>
        <dbReference type="ARBA" id="ARBA00022977"/>
    </source>
</evidence>
<dbReference type="Gene3D" id="3.40.50.920">
    <property type="match status" value="1"/>
</dbReference>
<name>A0A939H3M8_9CLOT</name>
<feature type="binding site" evidence="10">
    <location>
        <position position="146"/>
    </location>
    <ligand>
        <name>Mg(2+)</name>
        <dbReference type="ChEBI" id="CHEBI:18420"/>
    </ligand>
</feature>
<dbReference type="EMBL" id="JAFNJU010000001">
    <property type="protein sequence ID" value="MBO1263529.1"/>
    <property type="molecule type" value="Genomic_DNA"/>
</dbReference>
<comment type="cofactor">
    <cofactor evidence="10">
        <name>Mg(2+)</name>
        <dbReference type="ChEBI" id="CHEBI:18420"/>
    </cofactor>
    <text evidence="10">Binds 1 Mg(2+) ion per subunit.</text>
</comment>
<keyword evidence="5 10" id="KW-0479">Metal-binding</keyword>
<dbReference type="GO" id="GO:0005829">
    <property type="term" value="C:cytosol"/>
    <property type="evidence" value="ECO:0007669"/>
    <property type="project" value="TreeGrafter"/>
</dbReference>
<evidence type="ECO:0000256" key="10">
    <source>
        <dbReference type="HAMAP-Rule" id="MF_00315"/>
    </source>
</evidence>
<dbReference type="GO" id="GO:0030976">
    <property type="term" value="F:thiamine pyrophosphate binding"/>
    <property type="evidence" value="ECO:0007669"/>
    <property type="project" value="UniProtKB-UniRule"/>
</dbReference>
<feature type="binding site" evidence="10">
    <location>
        <position position="175"/>
    </location>
    <ligand>
        <name>thiamine diphosphate</name>
        <dbReference type="ChEBI" id="CHEBI:58937"/>
    </ligand>
</feature>
<dbReference type="InterPro" id="IPR033248">
    <property type="entry name" value="Transketolase_C"/>
</dbReference>
<dbReference type="NCBIfam" id="NF003933">
    <property type="entry name" value="PRK05444.2-2"/>
    <property type="match status" value="1"/>
</dbReference>
<feature type="binding site" evidence="10">
    <location>
        <begin position="147"/>
        <end position="148"/>
    </location>
    <ligand>
        <name>thiamine diphosphate</name>
        <dbReference type="ChEBI" id="CHEBI:58937"/>
    </ligand>
</feature>
<comment type="catalytic activity">
    <reaction evidence="10">
        <text>D-glyceraldehyde 3-phosphate + pyruvate + H(+) = 1-deoxy-D-xylulose 5-phosphate + CO2</text>
        <dbReference type="Rhea" id="RHEA:12605"/>
        <dbReference type="ChEBI" id="CHEBI:15361"/>
        <dbReference type="ChEBI" id="CHEBI:15378"/>
        <dbReference type="ChEBI" id="CHEBI:16526"/>
        <dbReference type="ChEBI" id="CHEBI:57792"/>
        <dbReference type="ChEBI" id="CHEBI:59776"/>
        <dbReference type="EC" id="2.2.1.7"/>
    </reaction>
</comment>
<comment type="pathway">
    <text evidence="1 10">Metabolic intermediate biosynthesis; 1-deoxy-D-xylulose 5-phosphate biosynthesis; 1-deoxy-D-xylulose 5-phosphate from D-glyceraldehyde 3-phosphate and pyruvate: step 1/1.</text>
</comment>
<feature type="binding site" evidence="10">
    <location>
        <position position="285"/>
    </location>
    <ligand>
        <name>thiamine diphosphate</name>
        <dbReference type="ChEBI" id="CHEBI:58937"/>
    </ligand>
</feature>
<dbReference type="InterPro" id="IPR009014">
    <property type="entry name" value="Transketo_C/PFOR_II"/>
</dbReference>
<dbReference type="InterPro" id="IPR005477">
    <property type="entry name" value="Dxylulose-5-P_synthase"/>
</dbReference>
<feature type="domain" description="Transketolase-like pyrimidine-binding" evidence="12">
    <location>
        <begin position="314"/>
        <end position="477"/>
    </location>
</feature>
<dbReference type="SUPFAM" id="SSF52518">
    <property type="entry name" value="Thiamin diphosphate-binding fold (THDP-binding)"/>
    <property type="match status" value="2"/>
</dbReference>
<dbReference type="InterPro" id="IPR049557">
    <property type="entry name" value="Transketolase_CS"/>
</dbReference>
<dbReference type="Pfam" id="PF13292">
    <property type="entry name" value="DXP_synthase_N"/>
    <property type="match status" value="1"/>
</dbReference>
<comment type="subunit">
    <text evidence="3 10">Homodimer.</text>
</comment>
<dbReference type="InterPro" id="IPR029061">
    <property type="entry name" value="THDP-binding"/>
</dbReference>
<feature type="compositionally biased region" description="Basic and acidic residues" evidence="11">
    <location>
        <begin position="286"/>
        <end position="296"/>
    </location>
</feature>
<dbReference type="SMART" id="SM00861">
    <property type="entry name" value="Transket_pyr"/>
    <property type="match status" value="1"/>
</dbReference>
<dbReference type="SUPFAM" id="SSF52922">
    <property type="entry name" value="TK C-terminal domain-like"/>
    <property type="match status" value="1"/>
</dbReference>
<evidence type="ECO:0000256" key="2">
    <source>
        <dbReference type="ARBA" id="ARBA00011081"/>
    </source>
</evidence>